<keyword evidence="2" id="KW-1185">Reference proteome</keyword>
<comment type="caution">
    <text evidence="1">The sequence shown here is derived from an EMBL/GenBank/DDBJ whole genome shotgun (WGS) entry which is preliminary data.</text>
</comment>
<gene>
    <name evidence="1" type="ORF">V6E02_08005</name>
</gene>
<evidence type="ECO:0000313" key="1">
    <source>
        <dbReference type="EMBL" id="MEO1767153.1"/>
    </source>
</evidence>
<dbReference type="Proteomes" id="UP001482231">
    <property type="component" value="Unassembled WGS sequence"/>
</dbReference>
<protein>
    <recommendedName>
        <fullName evidence="3">6-phosphogluconate dehydrogenase</fullName>
    </recommendedName>
</protein>
<accession>A0ABV0EER5</accession>
<evidence type="ECO:0000313" key="2">
    <source>
        <dbReference type="Proteomes" id="UP001482231"/>
    </source>
</evidence>
<evidence type="ECO:0008006" key="3">
    <source>
        <dbReference type="Google" id="ProtNLM"/>
    </source>
</evidence>
<proteinExistence type="predicted"/>
<organism evidence="1 2">
    <name type="scientific">Thiobacter aerophilum</name>
    <dbReference type="NCBI Taxonomy" id="3121275"/>
    <lineage>
        <taxon>Bacteria</taxon>
        <taxon>Pseudomonadati</taxon>
        <taxon>Pseudomonadota</taxon>
        <taxon>Betaproteobacteria</taxon>
        <taxon>Burkholderiales</taxon>
        <taxon>Thiobacteraceae</taxon>
        <taxon>Thiobacter</taxon>
    </lineage>
</organism>
<reference evidence="1 2" key="1">
    <citation type="submission" date="2024-02" db="EMBL/GenBank/DDBJ databases">
        <title>New thermophilic sulfur-oxidizing bacteria from a hot springs of the Uzon caldera (Kamchatka, Russia).</title>
        <authorList>
            <person name="Dukat A.M."/>
            <person name="Elcheninov A.G."/>
            <person name="Frolov E.N."/>
        </authorList>
    </citation>
    <scope>NUCLEOTIDE SEQUENCE [LARGE SCALE GENOMIC DNA]</scope>
    <source>
        <strain evidence="1 2">AK1</strain>
    </source>
</reference>
<name>A0ABV0EER5_9BURK</name>
<dbReference type="RefSeq" id="WP_347308262.1">
    <property type="nucleotide sequence ID" value="NZ_JBAJEX010000005.1"/>
</dbReference>
<dbReference type="EMBL" id="JBAJEX010000005">
    <property type="protein sequence ID" value="MEO1767153.1"/>
    <property type="molecule type" value="Genomic_DNA"/>
</dbReference>
<sequence>MDATGKRVMRVLTAGLVLTALLFAAYTWVVLNWSYSTGERVGYVQKFSRKGWLCKTWEGEMALVSMPGTVAEKFYFTVRDAAVVARINATAGKRVALAYEQHVGIPSRCFGDTQYFITSVRVLEAPTLPGVVPAPR</sequence>